<reference evidence="5 6" key="1">
    <citation type="submission" date="2015-06" db="EMBL/GenBank/DDBJ databases">
        <title>Draft genome of the ant-associated black yeast Phialophora attae CBS 131958.</title>
        <authorList>
            <person name="Moreno L.F."/>
            <person name="Stielow B.J."/>
            <person name="de Hoog S."/>
            <person name="Vicente V.A."/>
            <person name="Weiss V.A."/>
            <person name="de Vries M."/>
            <person name="Cruz L.M."/>
            <person name="Souza E.M."/>
        </authorList>
    </citation>
    <scope>NUCLEOTIDE SEQUENCE [LARGE SCALE GENOMIC DNA]</scope>
    <source>
        <strain evidence="5 6">CBS 131958</strain>
    </source>
</reference>
<dbReference type="InterPro" id="IPR016161">
    <property type="entry name" value="Ald_DH/histidinol_DH"/>
</dbReference>
<organism evidence="5 6">
    <name type="scientific">Cyphellophora attinorum</name>
    <dbReference type="NCBI Taxonomy" id="1664694"/>
    <lineage>
        <taxon>Eukaryota</taxon>
        <taxon>Fungi</taxon>
        <taxon>Dikarya</taxon>
        <taxon>Ascomycota</taxon>
        <taxon>Pezizomycotina</taxon>
        <taxon>Eurotiomycetes</taxon>
        <taxon>Chaetothyriomycetidae</taxon>
        <taxon>Chaetothyriales</taxon>
        <taxon>Cyphellophoraceae</taxon>
        <taxon>Cyphellophora</taxon>
    </lineage>
</organism>
<dbReference type="PANTHER" id="PTHR11699">
    <property type="entry name" value="ALDEHYDE DEHYDROGENASE-RELATED"/>
    <property type="match status" value="1"/>
</dbReference>
<evidence type="ECO:0000256" key="1">
    <source>
        <dbReference type="ARBA" id="ARBA00009986"/>
    </source>
</evidence>
<dbReference type="InterPro" id="IPR015590">
    <property type="entry name" value="Aldehyde_DH_dom"/>
</dbReference>
<feature type="domain" description="Aldehyde dehydrogenase" evidence="4">
    <location>
        <begin position="266"/>
        <end position="454"/>
    </location>
</feature>
<comment type="caution">
    <text evidence="5">The sequence shown here is derived from an EMBL/GenBank/DDBJ whole genome shotgun (WGS) entry which is preliminary data.</text>
</comment>
<dbReference type="Gene3D" id="3.40.309.10">
    <property type="entry name" value="Aldehyde Dehydrogenase, Chain A, domain 2"/>
    <property type="match status" value="1"/>
</dbReference>
<dbReference type="SUPFAM" id="SSF53720">
    <property type="entry name" value="ALDH-like"/>
    <property type="match status" value="1"/>
</dbReference>
<comment type="catalytic activity">
    <reaction evidence="3">
        <text>an aldehyde + NAD(+) + H2O = a carboxylate + NADH + 2 H(+)</text>
        <dbReference type="Rhea" id="RHEA:16185"/>
        <dbReference type="ChEBI" id="CHEBI:15377"/>
        <dbReference type="ChEBI" id="CHEBI:15378"/>
        <dbReference type="ChEBI" id="CHEBI:17478"/>
        <dbReference type="ChEBI" id="CHEBI:29067"/>
        <dbReference type="ChEBI" id="CHEBI:57540"/>
        <dbReference type="ChEBI" id="CHEBI:57945"/>
        <dbReference type="EC" id="1.2.1.3"/>
    </reaction>
</comment>
<dbReference type="GeneID" id="28731580"/>
<keyword evidence="6" id="KW-1185">Reference proteome</keyword>
<dbReference type="AlphaFoldDB" id="A0A0N1H1B1"/>
<name>A0A0N1H1B1_9EURO</name>
<accession>A0A0N1H1B1</accession>
<evidence type="ECO:0000256" key="3">
    <source>
        <dbReference type="ARBA" id="ARBA00049194"/>
    </source>
</evidence>
<sequence length="458" mass="50611">MGSLTSQDRISFDAFSNIIDGTLRSSKQMYNSVDPNTRCPNWDVPVASRKDLDDAVLAAQRAYEGWRWTSWEYRCERIEQFKEALKAYEDDLIELLVRETGKPRRFAKVEISGTYGHLDWHINLPQPRGEELWLPTRHVRHVYVPLGVAVAICPWNFPFKLSIAKLLPAVQTGNAVIIKPSPFTPYTALKVVEIAQQIFPPGLIQALGGDDTLGPALVEHPGVHKISFTGSTGVGKSIMAAAAKTLKRLRQWLPWAHFITLARFASLERIYVHAAVYDDFLCAFVAAVKALKVGHSDEEGVMLGPVQNQKQYDRVKDFFRDSKDNGHLFALGNVSDGDVESLFIDPAIISEPPEHSMIVQEEQFGPIVPVQRYDNVDEVIRRANASSAGLGATVFGTNSTLLQEVAERLDSGNVWINSSPMVTAEAQFGGVKESGIGTEFGSLGILAYTSIKAISTAR</sequence>
<dbReference type="EC" id="1.2.1.3" evidence="2"/>
<dbReference type="Gene3D" id="3.40.605.10">
    <property type="entry name" value="Aldehyde Dehydrogenase, Chain A, domain 1"/>
    <property type="match status" value="2"/>
</dbReference>
<dbReference type="RefSeq" id="XP_017998040.1">
    <property type="nucleotide sequence ID" value="XM_018139711.1"/>
</dbReference>
<dbReference type="InterPro" id="IPR016162">
    <property type="entry name" value="Ald_DH_N"/>
</dbReference>
<dbReference type="Pfam" id="PF00171">
    <property type="entry name" value="Aldedh"/>
    <property type="match status" value="2"/>
</dbReference>
<gene>
    <name evidence="5" type="ORF">AB675_1090</name>
</gene>
<dbReference type="EMBL" id="LFJN01000020">
    <property type="protein sequence ID" value="KPI38077.1"/>
    <property type="molecule type" value="Genomic_DNA"/>
</dbReference>
<feature type="domain" description="Aldehyde dehydrogenase" evidence="4">
    <location>
        <begin position="26"/>
        <end position="249"/>
    </location>
</feature>
<dbReference type="VEuPathDB" id="FungiDB:AB675_1090"/>
<evidence type="ECO:0000313" key="5">
    <source>
        <dbReference type="EMBL" id="KPI38077.1"/>
    </source>
</evidence>
<proteinExistence type="inferred from homology"/>
<evidence type="ECO:0000259" key="4">
    <source>
        <dbReference type="Pfam" id="PF00171"/>
    </source>
</evidence>
<protein>
    <recommendedName>
        <fullName evidence="2">aldehyde dehydrogenase (NAD(+))</fullName>
        <ecNumber evidence="2">1.2.1.3</ecNumber>
    </recommendedName>
</protein>
<dbReference type="InterPro" id="IPR016163">
    <property type="entry name" value="Ald_DH_C"/>
</dbReference>
<dbReference type="STRING" id="1664694.A0A0N1H1B1"/>
<comment type="similarity">
    <text evidence="1">Belongs to the aldehyde dehydrogenase family.</text>
</comment>
<evidence type="ECO:0000256" key="2">
    <source>
        <dbReference type="ARBA" id="ARBA00024226"/>
    </source>
</evidence>
<dbReference type="Proteomes" id="UP000038010">
    <property type="component" value="Unassembled WGS sequence"/>
</dbReference>
<dbReference type="GO" id="GO:0004029">
    <property type="term" value="F:aldehyde dehydrogenase (NAD+) activity"/>
    <property type="evidence" value="ECO:0007669"/>
    <property type="project" value="UniProtKB-EC"/>
</dbReference>
<dbReference type="OrthoDB" id="310895at2759"/>
<evidence type="ECO:0000313" key="6">
    <source>
        <dbReference type="Proteomes" id="UP000038010"/>
    </source>
</evidence>